<keyword evidence="2" id="KW-1185">Reference proteome</keyword>
<gene>
    <name evidence="1" type="ORF">K1T71_001529</name>
</gene>
<sequence length="324" mass="36287">MDSESILRGIGELSRYQIQTYCWILLPILFSAVVYNSQYIFAANTIPYRNTIPEREAKGWGSWAFPESGGQLDRIPSLGEVCTPGNFLQNQAVACTNWIDENDNTIVSEMQYQSKSLPYLIFGVMAACSGLLMLLTPKTLKTKLPNTVYQTENMAPRTKRNTTGIHTNYSALLLPLLLLPFAVYNSQYMCAAGSMSYRWMVPESEAELPNFDIKGWRSWAFPESKGLLDRVPSLGKVSTPGNFLQNLYENDNTIVSEMQYQSKSLPYLIFGVMAACSGLLMLLTPKTLKTKLPSNLHRAKNIAEASRTKRNTTGIHANYCKATL</sequence>
<dbReference type="EMBL" id="CM034388">
    <property type="protein sequence ID" value="KAJ0183553.1"/>
    <property type="molecule type" value="Genomic_DNA"/>
</dbReference>
<name>A0ACC1DIS1_9NEOP</name>
<evidence type="ECO:0000313" key="2">
    <source>
        <dbReference type="Proteomes" id="UP000824533"/>
    </source>
</evidence>
<evidence type="ECO:0000313" key="1">
    <source>
        <dbReference type="EMBL" id="KAJ0183553.1"/>
    </source>
</evidence>
<protein>
    <submittedName>
        <fullName evidence="1">Uncharacterized protein</fullName>
    </submittedName>
</protein>
<proteinExistence type="predicted"/>
<accession>A0ACC1DIS1</accession>
<comment type="caution">
    <text evidence="1">The sequence shown here is derived from an EMBL/GenBank/DDBJ whole genome shotgun (WGS) entry which is preliminary data.</text>
</comment>
<dbReference type="Proteomes" id="UP000824533">
    <property type="component" value="Linkage Group LG02"/>
</dbReference>
<reference evidence="1 2" key="1">
    <citation type="journal article" date="2021" name="Front. Genet.">
        <title>Chromosome-Level Genome Assembly Reveals Significant Gene Expansion in the Toll and IMD Signaling Pathways of Dendrolimus kikuchii.</title>
        <authorList>
            <person name="Zhou J."/>
            <person name="Wu P."/>
            <person name="Xiong Z."/>
            <person name="Liu N."/>
            <person name="Zhao N."/>
            <person name="Ji M."/>
            <person name="Qiu Y."/>
            <person name="Yang B."/>
        </authorList>
    </citation>
    <scope>NUCLEOTIDE SEQUENCE [LARGE SCALE GENOMIC DNA]</scope>
    <source>
        <strain evidence="1">Ann1</strain>
    </source>
</reference>
<organism evidence="1 2">
    <name type="scientific">Dendrolimus kikuchii</name>
    <dbReference type="NCBI Taxonomy" id="765133"/>
    <lineage>
        <taxon>Eukaryota</taxon>
        <taxon>Metazoa</taxon>
        <taxon>Ecdysozoa</taxon>
        <taxon>Arthropoda</taxon>
        <taxon>Hexapoda</taxon>
        <taxon>Insecta</taxon>
        <taxon>Pterygota</taxon>
        <taxon>Neoptera</taxon>
        <taxon>Endopterygota</taxon>
        <taxon>Lepidoptera</taxon>
        <taxon>Glossata</taxon>
        <taxon>Ditrysia</taxon>
        <taxon>Bombycoidea</taxon>
        <taxon>Lasiocampidae</taxon>
        <taxon>Dendrolimus</taxon>
    </lineage>
</organism>